<dbReference type="RefSeq" id="WP_062796985.1">
    <property type="nucleotide sequence ID" value="NZ_CBCRXS010000001.1"/>
</dbReference>
<gene>
    <name evidence="9" type="ORF">DFJ75_0660</name>
</gene>
<dbReference type="Proteomes" id="UP000274762">
    <property type="component" value="Unassembled WGS sequence"/>
</dbReference>
<dbReference type="PANTHER" id="PTHR30269:SF0">
    <property type="entry name" value="MEMBRANE TRANSPORTER PROTEIN YFCA-RELATED"/>
    <property type="match status" value="1"/>
</dbReference>
<dbReference type="Pfam" id="PF01925">
    <property type="entry name" value="TauE"/>
    <property type="match status" value="1"/>
</dbReference>
<protein>
    <recommendedName>
        <fullName evidence="8">Probable membrane transporter protein</fullName>
    </recommendedName>
</protein>
<dbReference type="PANTHER" id="PTHR30269">
    <property type="entry name" value="TRANSMEMBRANE PROTEIN YFCA"/>
    <property type="match status" value="1"/>
</dbReference>
<evidence type="ECO:0000256" key="4">
    <source>
        <dbReference type="ARBA" id="ARBA00022475"/>
    </source>
</evidence>
<dbReference type="AlphaFoldDB" id="A0A315S2P3"/>
<keyword evidence="3" id="KW-0813">Transport</keyword>
<sequence>MIPDWDVLTLLLVAALAAGWIDAVIGGGGLVLIPAMLIAFPTVAPATALGTNKLAAIWGTGAAAIAFTRVTAVPRRLALISVPIAGVCAAAGATAASLVSADVIRPLVIVLMLAVGIFVACRPSFGRSTGSGGPLSRRQMIAGCVAFAVIGFYDGIFGPGTGMFLIIALTVVLSRSFIESAALAKIANTATNLGALVVFAIQGHVWWQLGLLLAVANVAGSLLGSRTVLNRGSGVIRAALLVVVVVMSAKLGWDQFA</sequence>
<proteinExistence type="inferred from homology"/>
<feature type="transmembrane region" description="Helical" evidence="8">
    <location>
        <begin position="235"/>
        <end position="253"/>
    </location>
</feature>
<dbReference type="EMBL" id="RBKV01000001">
    <property type="protein sequence ID" value="RKR93872.1"/>
    <property type="molecule type" value="Genomic_DNA"/>
</dbReference>
<keyword evidence="5 8" id="KW-0812">Transmembrane</keyword>
<dbReference type="GO" id="GO:0005886">
    <property type="term" value="C:plasma membrane"/>
    <property type="evidence" value="ECO:0007669"/>
    <property type="project" value="UniProtKB-SubCell"/>
</dbReference>
<evidence type="ECO:0000313" key="10">
    <source>
        <dbReference type="Proteomes" id="UP000274762"/>
    </source>
</evidence>
<keyword evidence="6 8" id="KW-1133">Transmembrane helix</keyword>
<evidence type="ECO:0000256" key="3">
    <source>
        <dbReference type="ARBA" id="ARBA00022448"/>
    </source>
</evidence>
<name>A0A315S2P3_WILMA</name>
<reference evidence="9 10" key="1">
    <citation type="submission" date="2018-10" db="EMBL/GenBank/DDBJ databases">
        <title>Sequencing the genomes of 1000 actinobacteria strains.</title>
        <authorList>
            <person name="Klenk H.-P."/>
        </authorList>
    </citation>
    <scope>NUCLEOTIDE SEQUENCE [LARGE SCALE GENOMIC DNA]</scope>
    <source>
        <strain evidence="9 10">DSM 44343</strain>
    </source>
</reference>
<feature type="transmembrane region" description="Helical" evidence="8">
    <location>
        <begin position="103"/>
        <end position="121"/>
    </location>
</feature>
<comment type="caution">
    <text evidence="9">The sequence shown here is derived from an EMBL/GenBank/DDBJ whole genome shotgun (WGS) entry which is preliminary data.</text>
</comment>
<organism evidence="9 10">
    <name type="scientific">Williamsia marianensis</name>
    <dbReference type="NCBI Taxonomy" id="85044"/>
    <lineage>
        <taxon>Bacteria</taxon>
        <taxon>Bacillati</taxon>
        <taxon>Actinomycetota</taxon>
        <taxon>Actinomycetes</taxon>
        <taxon>Mycobacteriales</taxon>
        <taxon>Nocardiaceae</taxon>
        <taxon>Williamsia</taxon>
    </lineage>
</organism>
<evidence type="ECO:0000256" key="2">
    <source>
        <dbReference type="ARBA" id="ARBA00009142"/>
    </source>
</evidence>
<evidence type="ECO:0000256" key="5">
    <source>
        <dbReference type="ARBA" id="ARBA00022692"/>
    </source>
</evidence>
<feature type="transmembrane region" description="Helical" evidence="8">
    <location>
        <begin position="141"/>
        <end position="173"/>
    </location>
</feature>
<feature type="transmembrane region" description="Helical" evidence="8">
    <location>
        <begin position="77"/>
        <end position="97"/>
    </location>
</feature>
<comment type="subcellular location">
    <subcellularLocation>
        <location evidence="1 8">Cell membrane</location>
        <topology evidence="1 8">Multi-pass membrane protein</topology>
    </subcellularLocation>
</comment>
<evidence type="ECO:0000256" key="8">
    <source>
        <dbReference type="RuleBase" id="RU363041"/>
    </source>
</evidence>
<evidence type="ECO:0000256" key="6">
    <source>
        <dbReference type="ARBA" id="ARBA00022989"/>
    </source>
</evidence>
<accession>A0A315S2P3</accession>
<evidence type="ECO:0000256" key="1">
    <source>
        <dbReference type="ARBA" id="ARBA00004651"/>
    </source>
</evidence>
<evidence type="ECO:0000313" key="9">
    <source>
        <dbReference type="EMBL" id="RKR93872.1"/>
    </source>
</evidence>
<dbReference type="InterPro" id="IPR052017">
    <property type="entry name" value="TSUP"/>
</dbReference>
<accession>A0A495K045</accession>
<comment type="similarity">
    <text evidence="2 8">Belongs to the 4-toluene sulfonate uptake permease (TSUP) (TC 2.A.102) family.</text>
</comment>
<keyword evidence="4 8" id="KW-1003">Cell membrane</keyword>
<evidence type="ECO:0000256" key="7">
    <source>
        <dbReference type="ARBA" id="ARBA00023136"/>
    </source>
</evidence>
<dbReference type="InterPro" id="IPR002781">
    <property type="entry name" value="TM_pro_TauE-like"/>
</dbReference>
<feature type="transmembrane region" description="Helical" evidence="8">
    <location>
        <begin position="205"/>
        <end position="223"/>
    </location>
</feature>
<keyword evidence="7 8" id="KW-0472">Membrane</keyword>